<keyword evidence="3" id="KW-0496">Mitochondrion</keyword>
<dbReference type="PANTHER" id="PTHR21043:SF0">
    <property type="entry name" value="MITOCHONDRIAL ASSEMBLY OF RIBOSOMAL LARGE SUBUNIT PROTEIN 1"/>
    <property type="match status" value="1"/>
</dbReference>
<proteinExistence type="inferred from homology"/>
<evidence type="ECO:0000256" key="2">
    <source>
        <dbReference type="ARBA" id="ARBA00010574"/>
    </source>
</evidence>
<gene>
    <name evidence="6" type="ORF">PYX00_006679</name>
</gene>
<dbReference type="NCBIfam" id="TIGR00090">
    <property type="entry name" value="rsfS_iojap_ybeB"/>
    <property type="match status" value="1"/>
</dbReference>
<dbReference type="AlphaFoldDB" id="A0AAW2HWJ8"/>
<comment type="similarity">
    <text evidence="2">Belongs to the Iojap/RsfS family.</text>
</comment>
<dbReference type="FunFam" id="3.30.460.10:FF:000018">
    <property type="entry name" value="Mitochondrial assembly of ribosomal large subunit 1"/>
    <property type="match status" value="1"/>
</dbReference>
<dbReference type="HAMAP" id="MF_01477">
    <property type="entry name" value="Iojap_RsfS"/>
    <property type="match status" value="1"/>
</dbReference>
<dbReference type="SUPFAM" id="SSF81301">
    <property type="entry name" value="Nucleotidyltransferase"/>
    <property type="match status" value="1"/>
</dbReference>
<name>A0AAW2HWJ8_9NEOP</name>
<evidence type="ECO:0000256" key="5">
    <source>
        <dbReference type="ARBA" id="ARBA00073331"/>
    </source>
</evidence>
<dbReference type="EMBL" id="JARGDH010000003">
    <property type="protein sequence ID" value="KAL0274199.1"/>
    <property type="molecule type" value="Genomic_DNA"/>
</dbReference>
<evidence type="ECO:0000256" key="3">
    <source>
        <dbReference type="ARBA" id="ARBA00023128"/>
    </source>
</evidence>
<reference evidence="6" key="1">
    <citation type="journal article" date="2024" name="Gigascience">
        <title>Chromosome-level genome of the poultry shaft louse Menopon gallinae provides insight into the host-switching and adaptive evolution of parasitic lice.</title>
        <authorList>
            <person name="Xu Y."/>
            <person name="Ma L."/>
            <person name="Liu S."/>
            <person name="Liang Y."/>
            <person name="Liu Q."/>
            <person name="He Z."/>
            <person name="Tian L."/>
            <person name="Duan Y."/>
            <person name="Cai W."/>
            <person name="Li H."/>
            <person name="Song F."/>
        </authorList>
    </citation>
    <scope>NUCLEOTIDE SEQUENCE</scope>
    <source>
        <strain evidence="6">Cailab_2023a</strain>
    </source>
</reference>
<dbReference type="PANTHER" id="PTHR21043">
    <property type="entry name" value="IOJAP SUPERFAMILY ORTHOLOG"/>
    <property type="match status" value="1"/>
</dbReference>
<dbReference type="GO" id="GO:0005739">
    <property type="term" value="C:mitochondrion"/>
    <property type="evidence" value="ECO:0007669"/>
    <property type="project" value="UniProtKB-SubCell"/>
</dbReference>
<sequence>MLALNYLSKISRTGSSRLFVKAQRHFRVARVCREKDEKSPEEAPQFAASAASKYEIFNDERSVIFDIEQEREKYHEINEGIGRQGKERRDFSDISPERGKTGVIEIEELVKILTKENARDIFVVSVPKELSYVDYLVVVTCKSSRHMKAVIEFVRQVYKYKLGDTSTVRLPTIEGEISDDWKAIDIGNIALHVMSKSYREDYDLETLWSVGSKYDPKSNEKLDFDVTDYESILAKLMPSENTEVPNNSVQ</sequence>
<dbReference type="GO" id="GO:0017148">
    <property type="term" value="P:negative regulation of translation"/>
    <property type="evidence" value="ECO:0007669"/>
    <property type="project" value="TreeGrafter"/>
</dbReference>
<comment type="caution">
    <text evidence="6">The sequence shown here is derived from an EMBL/GenBank/DDBJ whole genome shotgun (WGS) entry which is preliminary data.</text>
</comment>
<protein>
    <recommendedName>
        <fullName evidence="5">Mitochondrial assembly of ribosomal large subunit protein 1</fullName>
    </recommendedName>
</protein>
<comment type="function">
    <text evidence="4">Required for normal mitochondrial ribosome function and mitochondrial translation. May play a role in ribosome biogenesis by preventing premature association of the 28S and 39S ribosomal subunits. Interacts with mitochondrial ribosomal protein uL14m (MRPL14), probably blocking formation of intersubunit bridge B8, preventing association of the 28S and 39S ribosomal subunits. Addition to isolated mitochondrial ribosomal subunits partially inhibits translation, probably by interfering with the association of the 28S and 39S ribosomal subunits and the formation of functional ribosomes. May also participate in the assembly and/or regulation of the stability of the large subunit of the mitochondrial ribosome. May function as a ribosomal silencing factor.</text>
</comment>
<dbReference type="Pfam" id="PF02410">
    <property type="entry name" value="RsfS"/>
    <property type="match status" value="1"/>
</dbReference>
<organism evidence="6">
    <name type="scientific">Menopon gallinae</name>
    <name type="common">poultry shaft louse</name>
    <dbReference type="NCBI Taxonomy" id="328185"/>
    <lineage>
        <taxon>Eukaryota</taxon>
        <taxon>Metazoa</taxon>
        <taxon>Ecdysozoa</taxon>
        <taxon>Arthropoda</taxon>
        <taxon>Hexapoda</taxon>
        <taxon>Insecta</taxon>
        <taxon>Pterygota</taxon>
        <taxon>Neoptera</taxon>
        <taxon>Paraneoptera</taxon>
        <taxon>Psocodea</taxon>
        <taxon>Troctomorpha</taxon>
        <taxon>Phthiraptera</taxon>
        <taxon>Amblycera</taxon>
        <taxon>Menoponidae</taxon>
        <taxon>Menopon</taxon>
    </lineage>
</organism>
<dbReference type="GO" id="GO:0043023">
    <property type="term" value="F:ribosomal large subunit binding"/>
    <property type="evidence" value="ECO:0007669"/>
    <property type="project" value="TreeGrafter"/>
</dbReference>
<dbReference type="GO" id="GO:0090071">
    <property type="term" value="P:negative regulation of ribosome biogenesis"/>
    <property type="evidence" value="ECO:0007669"/>
    <property type="project" value="TreeGrafter"/>
</dbReference>
<accession>A0AAW2HWJ8</accession>
<evidence type="ECO:0000313" key="6">
    <source>
        <dbReference type="EMBL" id="KAL0274199.1"/>
    </source>
</evidence>
<comment type="subcellular location">
    <subcellularLocation>
        <location evidence="1">Mitochondrion</location>
    </subcellularLocation>
</comment>
<evidence type="ECO:0000256" key="4">
    <source>
        <dbReference type="ARBA" id="ARBA00053669"/>
    </source>
</evidence>
<evidence type="ECO:0000256" key="1">
    <source>
        <dbReference type="ARBA" id="ARBA00004173"/>
    </source>
</evidence>
<dbReference type="InterPro" id="IPR043519">
    <property type="entry name" value="NT_sf"/>
</dbReference>
<dbReference type="Gene3D" id="3.30.460.10">
    <property type="entry name" value="Beta Polymerase, domain 2"/>
    <property type="match status" value="1"/>
</dbReference>
<dbReference type="InterPro" id="IPR004394">
    <property type="entry name" value="Iojap/RsfS/C7orf30"/>
</dbReference>